<evidence type="ECO:0000256" key="1">
    <source>
        <dbReference type="SAM" id="MobiDB-lite"/>
    </source>
</evidence>
<evidence type="ECO:0000313" key="2">
    <source>
        <dbReference type="EMBL" id="RKO89262.1"/>
    </source>
</evidence>
<dbReference type="GO" id="GO:0042795">
    <property type="term" value="P:snRNA transcription by RNA polymerase II"/>
    <property type="evidence" value="ECO:0007669"/>
    <property type="project" value="TreeGrafter"/>
</dbReference>
<dbReference type="InterPro" id="IPR019188">
    <property type="entry name" value="SNAPC1"/>
</dbReference>
<dbReference type="OrthoDB" id="20127at2759"/>
<dbReference type="EMBL" id="KZ996196">
    <property type="protein sequence ID" value="RKO89262.1"/>
    <property type="molecule type" value="Genomic_DNA"/>
</dbReference>
<dbReference type="Pfam" id="PF09808">
    <property type="entry name" value="SNAPC1"/>
    <property type="match status" value="1"/>
</dbReference>
<name>A0A4P9WAL7_9FUNG</name>
<gene>
    <name evidence="2" type="ORF">BDK51DRAFT_40288</name>
</gene>
<dbReference type="PANTHER" id="PTHR15131">
    <property type="entry name" value="SMALL NUCLEAR RNA ACTIVATING COMPLEX, POLYPEPTIDE 1"/>
    <property type="match status" value="1"/>
</dbReference>
<dbReference type="Proteomes" id="UP000269721">
    <property type="component" value="Unassembled WGS sequence"/>
</dbReference>
<dbReference type="GO" id="GO:0043565">
    <property type="term" value="F:sequence-specific DNA binding"/>
    <property type="evidence" value="ECO:0007669"/>
    <property type="project" value="TreeGrafter"/>
</dbReference>
<proteinExistence type="predicted"/>
<accession>A0A4P9WAL7</accession>
<feature type="region of interest" description="Disordered" evidence="1">
    <location>
        <begin position="1"/>
        <end position="48"/>
    </location>
</feature>
<organism evidence="2 3">
    <name type="scientific">Blyttiomyces helicus</name>
    <dbReference type="NCBI Taxonomy" id="388810"/>
    <lineage>
        <taxon>Eukaryota</taxon>
        <taxon>Fungi</taxon>
        <taxon>Fungi incertae sedis</taxon>
        <taxon>Chytridiomycota</taxon>
        <taxon>Chytridiomycota incertae sedis</taxon>
        <taxon>Chytridiomycetes</taxon>
        <taxon>Chytridiomycetes incertae sedis</taxon>
        <taxon>Blyttiomyces</taxon>
    </lineage>
</organism>
<protein>
    <recommendedName>
        <fullName evidence="4">Small nuclear RNA activating complex, subunit SNAP43-domain-containing protein</fullName>
    </recommendedName>
</protein>
<feature type="compositionally biased region" description="Polar residues" evidence="1">
    <location>
        <begin position="22"/>
        <end position="48"/>
    </location>
</feature>
<sequence>MAAREGGATGRSTKVVEPLDSRPSTRNPLPAPTKSTHSTPEPPSQLNTTSYSEFARIWKELEFEQVHQTALTTTNQISRTEENVLMPILYGTALGYLNPTSPFNVKVAVLYALWHFYFSQPEASHQHEIMLTPALYRIIYSGYDESVKRKIWEPVYLFNKLADEEHAFALVPVMAWNTAPHDPKPTDAAEFLRSGLEDIRTGLVSRTMAGFTDPAVPATLSEKLTEYNALKADLDLTKLINAASALGTSTSQAMPRQLPQTDDTVLVKVKREVDRYVNARESALRPPPRPTTAVRPPQPSEAAPIGAFDVGFDVPGADRSQQVARDGIGGAEEESCELAGLDAEEGGEWSGEESASVVSAVSEDFLFGEESDGE</sequence>
<evidence type="ECO:0000313" key="3">
    <source>
        <dbReference type="Proteomes" id="UP000269721"/>
    </source>
</evidence>
<reference evidence="3" key="1">
    <citation type="journal article" date="2018" name="Nat. Microbiol.">
        <title>Leveraging single-cell genomics to expand the fungal tree of life.</title>
        <authorList>
            <person name="Ahrendt S.R."/>
            <person name="Quandt C.A."/>
            <person name="Ciobanu D."/>
            <person name="Clum A."/>
            <person name="Salamov A."/>
            <person name="Andreopoulos B."/>
            <person name="Cheng J.F."/>
            <person name="Woyke T."/>
            <person name="Pelin A."/>
            <person name="Henrissat B."/>
            <person name="Reynolds N.K."/>
            <person name="Benny G.L."/>
            <person name="Smith M.E."/>
            <person name="James T.Y."/>
            <person name="Grigoriev I.V."/>
        </authorList>
    </citation>
    <scope>NUCLEOTIDE SEQUENCE [LARGE SCALE GENOMIC DNA]</scope>
</reference>
<dbReference type="PANTHER" id="PTHR15131:SF3">
    <property type="entry name" value="SNRNA-ACTIVATING PROTEIN COMPLEX SUBUNIT 1"/>
    <property type="match status" value="1"/>
</dbReference>
<dbReference type="GO" id="GO:0019185">
    <property type="term" value="C:snRNA-activating protein complex"/>
    <property type="evidence" value="ECO:0007669"/>
    <property type="project" value="TreeGrafter"/>
</dbReference>
<keyword evidence="3" id="KW-1185">Reference proteome</keyword>
<dbReference type="GO" id="GO:0042796">
    <property type="term" value="P:snRNA transcription by RNA polymerase III"/>
    <property type="evidence" value="ECO:0007669"/>
    <property type="project" value="TreeGrafter"/>
</dbReference>
<feature type="region of interest" description="Disordered" evidence="1">
    <location>
        <begin position="283"/>
        <end position="305"/>
    </location>
</feature>
<dbReference type="AlphaFoldDB" id="A0A4P9WAL7"/>
<evidence type="ECO:0008006" key="4">
    <source>
        <dbReference type="Google" id="ProtNLM"/>
    </source>
</evidence>